<dbReference type="GO" id="GO:0005525">
    <property type="term" value="F:GTP binding"/>
    <property type="evidence" value="ECO:0007669"/>
    <property type="project" value="UniProtKB-KW"/>
</dbReference>
<dbReference type="SUPFAM" id="SSF52540">
    <property type="entry name" value="P-loop containing nucleoside triphosphate hydrolases"/>
    <property type="match status" value="1"/>
</dbReference>
<dbReference type="EMBL" id="MU620907">
    <property type="protein sequence ID" value="KAI8581127.1"/>
    <property type="molecule type" value="Genomic_DNA"/>
</dbReference>
<dbReference type="GO" id="GO:0005739">
    <property type="term" value="C:mitochondrion"/>
    <property type="evidence" value="ECO:0007669"/>
    <property type="project" value="TreeGrafter"/>
</dbReference>
<sequence>MLCTTVRSFSTFPKPTLPTPAQILYANKLFKQPAAFVKSIAHVEQAPKTIIPEVAFVGRSNVGKSTLINKLLNRKGLVKTSSKPGHTRLINFFSIGDQMHLVDMPGYGYRSREEWGESIMSYITTRDQLKRTFVLIDSTVGIKPADQQLFEYFDKLALSYQVILTKRDRISAKQFQENKEKIEADVFKDAICCYPQLLVSGQQRKGRKGVLQGTTIDEGIQDIRWAIVNAAGIYVPPQATPADIEN</sequence>
<comment type="cofactor">
    <cofactor evidence="1">
        <name>Mg(2+)</name>
        <dbReference type="ChEBI" id="CHEBI:18420"/>
    </cofactor>
</comment>
<dbReference type="Pfam" id="PF01926">
    <property type="entry name" value="MMR_HSR1"/>
    <property type="match status" value="1"/>
</dbReference>
<evidence type="ECO:0000256" key="5">
    <source>
        <dbReference type="ARBA" id="ARBA00022741"/>
    </source>
</evidence>
<evidence type="ECO:0000256" key="1">
    <source>
        <dbReference type="ARBA" id="ARBA00001946"/>
    </source>
</evidence>
<dbReference type="CDD" id="cd01876">
    <property type="entry name" value="YihA_EngB"/>
    <property type="match status" value="1"/>
</dbReference>
<dbReference type="Proteomes" id="UP001206595">
    <property type="component" value="Unassembled WGS sequence"/>
</dbReference>
<evidence type="ECO:0000313" key="9">
    <source>
        <dbReference type="EMBL" id="KAI8581127.1"/>
    </source>
</evidence>
<gene>
    <name evidence="9" type="ORF">K450DRAFT_233214</name>
</gene>
<comment type="similarity">
    <text evidence="2">Belongs to the TRAFAC class TrmE-Era-EngA-EngB-Septin-like GTPase superfamily. EngB GTPase family.</text>
</comment>
<dbReference type="PANTHER" id="PTHR46498:SF1">
    <property type="entry name" value="GTP-BINDING PROTEIN 8"/>
    <property type="match status" value="1"/>
</dbReference>
<name>A0AAD5ED54_UMBRA</name>
<dbReference type="InterPro" id="IPR006073">
    <property type="entry name" value="GTP-bd"/>
</dbReference>
<dbReference type="GeneID" id="75913063"/>
<organism evidence="9 10">
    <name type="scientific">Umbelopsis ramanniana AG</name>
    <dbReference type="NCBI Taxonomy" id="1314678"/>
    <lineage>
        <taxon>Eukaryota</taxon>
        <taxon>Fungi</taxon>
        <taxon>Fungi incertae sedis</taxon>
        <taxon>Mucoromycota</taxon>
        <taxon>Mucoromycotina</taxon>
        <taxon>Umbelopsidomycetes</taxon>
        <taxon>Umbelopsidales</taxon>
        <taxon>Umbelopsidaceae</taxon>
        <taxon>Umbelopsis</taxon>
    </lineage>
</organism>
<reference evidence="9" key="1">
    <citation type="submission" date="2021-06" db="EMBL/GenBank/DDBJ databases">
        <authorList>
            <consortium name="DOE Joint Genome Institute"/>
            <person name="Mondo S.J."/>
            <person name="Amses K.R."/>
            <person name="Simmons D.R."/>
            <person name="Longcore J.E."/>
            <person name="Seto K."/>
            <person name="Alves G.H."/>
            <person name="Bonds A.E."/>
            <person name="Quandt C.A."/>
            <person name="Davis W.J."/>
            <person name="Chang Y."/>
            <person name="Letcher P.M."/>
            <person name="Powell M.J."/>
            <person name="Kuo A."/>
            <person name="Labutti K."/>
            <person name="Pangilinan J."/>
            <person name="Andreopoulos W."/>
            <person name="Tritt A."/>
            <person name="Riley R."/>
            <person name="Hundley H."/>
            <person name="Johnson J."/>
            <person name="Lipzen A."/>
            <person name="Barry K."/>
            <person name="Berbee M.L."/>
            <person name="Buchler N.E."/>
            <person name="Grigoriev I.V."/>
            <person name="Spatafora J.W."/>
            <person name="Stajich J.E."/>
            <person name="James T.Y."/>
        </authorList>
    </citation>
    <scope>NUCLEOTIDE SEQUENCE</scope>
    <source>
        <strain evidence="9">AG</strain>
    </source>
</reference>
<protein>
    <recommendedName>
        <fullName evidence="3">GTP-binding protein 8</fullName>
    </recommendedName>
</protein>
<dbReference type="GO" id="GO:0046872">
    <property type="term" value="F:metal ion binding"/>
    <property type="evidence" value="ECO:0007669"/>
    <property type="project" value="UniProtKB-KW"/>
</dbReference>
<comment type="caution">
    <text evidence="9">The sequence shown here is derived from an EMBL/GenBank/DDBJ whole genome shotgun (WGS) entry which is preliminary data.</text>
</comment>
<reference evidence="9" key="2">
    <citation type="journal article" date="2022" name="Proc. Natl. Acad. Sci. U.S.A.">
        <title>Diploid-dominant life cycles characterize the early evolution of Fungi.</title>
        <authorList>
            <person name="Amses K.R."/>
            <person name="Simmons D.R."/>
            <person name="Longcore J.E."/>
            <person name="Mondo S.J."/>
            <person name="Seto K."/>
            <person name="Jeronimo G.H."/>
            <person name="Bonds A.E."/>
            <person name="Quandt C.A."/>
            <person name="Davis W.J."/>
            <person name="Chang Y."/>
            <person name="Federici B.A."/>
            <person name="Kuo A."/>
            <person name="LaButti K."/>
            <person name="Pangilinan J."/>
            <person name="Andreopoulos W."/>
            <person name="Tritt A."/>
            <person name="Riley R."/>
            <person name="Hundley H."/>
            <person name="Johnson J."/>
            <person name="Lipzen A."/>
            <person name="Barry K."/>
            <person name="Lang B.F."/>
            <person name="Cuomo C.A."/>
            <person name="Buchler N.E."/>
            <person name="Grigoriev I.V."/>
            <person name="Spatafora J.W."/>
            <person name="Stajich J.E."/>
            <person name="James T.Y."/>
        </authorList>
    </citation>
    <scope>NUCLEOTIDE SEQUENCE</scope>
    <source>
        <strain evidence="9">AG</strain>
    </source>
</reference>
<keyword evidence="4" id="KW-0479">Metal-binding</keyword>
<evidence type="ECO:0000256" key="3">
    <source>
        <dbReference type="ARBA" id="ARBA00015370"/>
    </source>
</evidence>
<dbReference type="AlphaFoldDB" id="A0AAD5ED54"/>
<feature type="domain" description="EngB-type G" evidence="8">
    <location>
        <begin position="50"/>
        <end position="222"/>
    </location>
</feature>
<dbReference type="PROSITE" id="PS51706">
    <property type="entry name" value="G_ENGB"/>
    <property type="match status" value="1"/>
</dbReference>
<proteinExistence type="inferred from homology"/>
<dbReference type="InterPro" id="IPR052279">
    <property type="entry name" value="EngB_GTPase"/>
</dbReference>
<dbReference type="RefSeq" id="XP_051446131.1">
    <property type="nucleotide sequence ID" value="XM_051587718.1"/>
</dbReference>
<accession>A0AAD5ED54</accession>
<keyword evidence="7" id="KW-0342">GTP-binding</keyword>
<evidence type="ECO:0000313" key="10">
    <source>
        <dbReference type="Proteomes" id="UP001206595"/>
    </source>
</evidence>
<dbReference type="Gene3D" id="3.40.50.300">
    <property type="entry name" value="P-loop containing nucleotide triphosphate hydrolases"/>
    <property type="match status" value="1"/>
</dbReference>
<dbReference type="InterPro" id="IPR019987">
    <property type="entry name" value="GTP-bd_ribosome_bio_YsxC"/>
</dbReference>
<evidence type="ECO:0000256" key="4">
    <source>
        <dbReference type="ARBA" id="ARBA00022723"/>
    </source>
</evidence>
<keyword evidence="10" id="KW-1185">Reference proteome</keyword>
<evidence type="ECO:0000259" key="8">
    <source>
        <dbReference type="PROSITE" id="PS51706"/>
    </source>
</evidence>
<evidence type="ECO:0000256" key="2">
    <source>
        <dbReference type="ARBA" id="ARBA00009638"/>
    </source>
</evidence>
<dbReference type="HAMAP" id="MF_00321">
    <property type="entry name" value="GTPase_EngB"/>
    <property type="match status" value="1"/>
</dbReference>
<keyword evidence="5" id="KW-0547">Nucleotide-binding</keyword>
<dbReference type="InterPro" id="IPR030393">
    <property type="entry name" value="G_ENGB_dom"/>
</dbReference>
<keyword evidence="6" id="KW-0460">Magnesium</keyword>
<evidence type="ECO:0000256" key="6">
    <source>
        <dbReference type="ARBA" id="ARBA00022842"/>
    </source>
</evidence>
<evidence type="ECO:0000256" key="7">
    <source>
        <dbReference type="ARBA" id="ARBA00023134"/>
    </source>
</evidence>
<dbReference type="PANTHER" id="PTHR46498">
    <property type="entry name" value="GTP-BINDING PROTEIN 8"/>
    <property type="match status" value="1"/>
</dbReference>
<dbReference type="InterPro" id="IPR027417">
    <property type="entry name" value="P-loop_NTPase"/>
</dbReference>
<dbReference type="NCBIfam" id="TIGR03598">
    <property type="entry name" value="GTPase_YsxC"/>
    <property type="match status" value="1"/>
</dbReference>